<keyword evidence="7" id="KW-0597">Phosphoprotein</keyword>
<feature type="domain" description="PDZ" evidence="15">
    <location>
        <begin position="1169"/>
        <end position="1259"/>
    </location>
</feature>
<dbReference type="InterPro" id="IPR001478">
    <property type="entry name" value="PDZ"/>
</dbReference>
<dbReference type="SMART" id="SM00364">
    <property type="entry name" value="LRR_BAC"/>
    <property type="match status" value="11"/>
</dbReference>
<dbReference type="GO" id="GO:0016323">
    <property type="term" value="C:basolateral plasma membrane"/>
    <property type="evidence" value="ECO:0007669"/>
    <property type="project" value="TreeGrafter"/>
</dbReference>
<feature type="region of interest" description="Disordered" evidence="14">
    <location>
        <begin position="2463"/>
        <end position="2529"/>
    </location>
</feature>
<feature type="domain" description="PDZ" evidence="15">
    <location>
        <begin position="858"/>
        <end position="948"/>
    </location>
</feature>
<feature type="domain" description="PDZ" evidence="15">
    <location>
        <begin position="1276"/>
        <end position="1368"/>
    </location>
</feature>
<keyword evidence="9" id="KW-0677">Repeat</keyword>
<feature type="region of interest" description="Disordered" evidence="14">
    <location>
        <begin position="1012"/>
        <end position="1088"/>
    </location>
</feature>
<feature type="compositionally biased region" description="Basic residues" evidence="14">
    <location>
        <begin position="2517"/>
        <end position="2529"/>
    </location>
</feature>
<feature type="compositionally biased region" description="Low complexity" evidence="14">
    <location>
        <begin position="1034"/>
        <end position="1049"/>
    </location>
</feature>
<feature type="region of interest" description="Disordered" evidence="14">
    <location>
        <begin position="525"/>
        <end position="565"/>
    </location>
</feature>
<dbReference type="Gene3D" id="3.80.10.10">
    <property type="entry name" value="Ribonuclease Inhibitor"/>
    <property type="match status" value="3"/>
</dbReference>
<keyword evidence="8" id="KW-0433">Leucine-rich repeat</keyword>
<dbReference type="GO" id="GO:0098609">
    <property type="term" value="P:cell-cell adhesion"/>
    <property type="evidence" value="ECO:0007669"/>
    <property type="project" value="TreeGrafter"/>
</dbReference>
<dbReference type="CDD" id="cd06703">
    <property type="entry name" value="PDZ2_Scribble-like"/>
    <property type="match status" value="1"/>
</dbReference>
<dbReference type="CDD" id="cd06702">
    <property type="entry name" value="PDZ3_Scribble-like"/>
    <property type="match status" value="1"/>
</dbReference>
<dbReference type="InterPro" id="IPR003591">
    <property type="entry name" value="Leu-rich_rpt_typical-subtyp"/>
</dbReference>
<dbReference type="GO" id="GO:0019901">
    <property type="term" value="F:protein kinase binding"/>
    <property type="evidence" value="ECO:0007669"/>
    <property type="project" value="TreeGrafter"/>
</dbReference>
<dbReference type="FunFam" id="2.30.42.10:FF:000041">
    <property type="entry name" value="protein scribble homolog isoform X1"/>
    <property type="match status" value="1"/>
</dbReference>
<evidence type="ECO:0000313" key="16">
    <source>
        <dbReference type="Proteomes" id="UP000515158"/>
    </source>
</evidence>
<dbReference type="Pfam" id="PF00595">
    <property type="entry name" value="PDZ"/>
    <property type="match status" value="4"/>
</dbReference>
<dbReference type="SUPFAM" id="SSF52075">
    <property type="entry name" value="Outer arm dynein light chain 1"/>
    <property type="match status" value="1"/>
</dbReference>
<evidence type="ECO:0000256" key="6">
    <source>
        <dbReference type="ARBA" id="ARBA00022490"/>
    </source>
</evidence>
<evidence type="ECO:0000313" key="17">
    <source>
        <dbReference type="RefSeq" id="XP_034252856.1"/>
    </source>
</evidence>
<feature type="compositionally biased region" description="Polar residues" evidence="14">
    <location>
        <begin position="1559"/>
        <end position="1579"/>
    </location>
</feature>
<evidence type="ECO:0000256" key="11">
    <source>
        <dbReference type="ARBA" id="ARBA00022949"/>
    </source>
</evidence>
<dbReference type="SMART" id="SM00369">
    <property type="entry name" value="LRR_TYP"/>
    <property type="match status" value="13"/>
</dbReference>
<feature type="compositionally biased region" description="Low complexity" evidence="14">
    <location>
        <begin position="1829"/>
        <end position="1842"/>
    </location>
</feature>
<dbReference type="KEGG" id="tpal:117652222"/>
<name>A0A6P9A9J6_THRPL</name>
<keyword evidence="12" id="KW-0175">Coiled coil</keyword>
<reference evidence="17" key="1">
    <citation type="submission" date="2025-08" db="UniProtKB">
        <authorList>
            <consortium name="RefSeq"/>
        </authorList>
    </citation>
    <scope>IDENTIFICATION</scope>
    <source>
        <tissue evidence="17">Total insect</tissue>
    </source>
</reference>
<dbReference type="CDD" id="cd06704">
    <property type="entry name" value="PDZ1_Scribble-like"/>
    <property type="match status" value="1"/>
</dbReference>
<dbReference type="InterPro" id="IPR032675">
    <property type="entry name" value="LRR_dom_sf"/>
</dbReference>
<feature type="compositionally biased region" description="Basic and acidic residues" evidence="14">
    <location>
        <begin position="527"/>
        <end position="540"/>
    </location>
</feature>
<feature type="domain" description="PDZ" evidence="15">
    <location>
        <begin position="668"/>
        <end position="755"/>
    </location>
</feature>
<dbReference type="FunFam" id="3.80.10.10:FF:000599">
    <property type="entry name" value="Leucine-rich repeat-containing protein"/>
    <property type="match status" value="1"/>
</dbReference>
<feature type="compositionally biased region" description="Pro residues" evidence="14">
    <location>
        <begin position="1020"/>
        <end position="1033"/>
    </location>
</feature>
<dbReference type="InterPro" id="IPR001611">
    <property type="entry name" value="Leu-rich_rpt"/>
</dbReference>
<feature type="compositionally biased region" description="Basic and acidic residues" evidence="14">
    <location>
        <begin position="1869"/>
        <end position="1881"/>
    </location>
</feature>
<feature type="region of interest" description="Disordered" evidence="14">
    <location>
        <begin position="1387"/>
        <end position="1413"/>
    </location>
</feature>
<dbReference type="SMART" id="SM00228">
    <property type="entry name" value="PDZ"/>
    <property type="match status" value="4"/>
</dbReference>
<dbReference type="PANTHER" id="PTHR23119:SF44">
    <property type="entry name" value="PROTEIN LAP4"/>
    <property type="match status" value="1"/>
</dbReference>
<sequence length="2529" mass="276573">MFRCIPMFKGCNRQVEYVNKRHSSLHTVPEDILRYSRSLEELLLDANHIRDLPKNFFRLHRLRKLGLSDNEIRLLPPDIQNFENLVELNVSRNDIPDIPENIKNLQELQVADFSSNPIPRLPPGFVQLRNLTVLGLNDMSLTSLPSDFGSLVSLQSLELRENLLEFLPESLSQLLKLERLDLGDNKIGELPHHIGNLPALQELWLDHNELQHLPSQIGNLRKLACLDVSENRLEDLPDEISGLISLTDLHLSQNNIETLPDGIGALEKLTILKIDQNRLISLNVNIGKCVSLQELILTENFLMELPSSIGFLVKMTNLNVDRNSLRTLPPEIGNLENLGVFSLRDNKLQFMPPQLGNCKLLHVLDVSGNRLQYLPMSLANLNLKAVWLSENQAQPLLKFQTDTDEQSGEQVLTCFLLPQLEYHPEHNQVSSIYDREGFSSVSLSEIQKTDDSDDEGWQEREESRTHSVKFTDDLNTNEQDKETPFVRQNTPHPRELKAKAHKLFGKGGKSPDSKDVDDVGLQAADVPVHKEEVREDEAVSDHSNQSADPAAVNNLGPEHEELETEKDLIDENEAPESEQDGEKHVGFEGVVEGEGSRPNRLHRRDTPHHLKNKRINSQTIDQDKVASIIAQALTKKNDTESVDAGNYPMYTNPSDVVQSVELREERYNIHIERTSAGLGLSIAGGLGSTPFKGDDEGIFISRVTEGGPADLAGLRVGDKVLTVNGKSLVGTDHWTAVEALKAAGGTLDLFVAREVTRIVAKTHGTASSSPASTPIFRPGDSACSSLGTSRATSATSHQSILTSGFESTGNVAGLEKVRALENGQGDELYAEVYNKVKRIPEPLKGVGSDTEVRKVVVYTTLIRDSNGLGFSIAGGKGCPPFRSDGNPDSIYISRITEGGVAEKDGKLLVGDRIISINGVDLSGARHDQAVAMLTGLDRFVRLVAEREVLVGKGQSPSPSPAEKSPHVFGAPKPYTGLYNANSYMANRPGFRRASPGSPGYMSTISSPDVNSSVKFGLPSSPAPTPTTPTPPHVTPTSVVNSPVPLNSVTENNSVATPKVNGVEPPRPAPRTRLTSSNSTSGESPQLPKAITSEEFQAMIPARFRGEEEAPSGPTVTVTIKQPSDMSLQFPPPPTTLGKVTEVITKSTFTETVVTRVTDNKLVTPAPKEEVTLVKDGGSLGFSIIGGTDHSCVPFGGGKPGIFISHIVPEGIAAQSGALRMGDRILEVSGEDVTKCTHQEAVLTLLQPGNSITLLVQHDPVPDGFQLSNIEYVPSMELTIVKQDGEKLGMHIKGGLRGHRGNPLDKTDEGVFISKINSGGAAKRDGRLKVGMRLLEVNNASLLGASHQEAVNALRCAGNTIRLVVCKGYDRAEVERLISEGKITKEMSKSISQSVSSLDREDEDSATLKQEQQMRQELVQWEQEQEERERELRERELEREREQQVALQLAQNDMQLEPHREKSTPERVLDVVRAAEMLVKPSSPTELLVPKSPGGPKSAESLKTTTIVMSKHTLAPQTSLGAPTSNMILEGAPSSSNPTPKKLPSSHPHPNPGNLGAKSLSESTLNKPLQETSFQSFSKQPSRKQNMRTSQGENSTYKSAISTPIDERVLIPKCPHPDRPIHTTKSTSGKFLLSQSLDNLERETTFQKMESSETLHGTYSSASPSQAHNKHQPEFTNKFSGQSKAGHEELVSHLMHSKEESSSVSTNREFSSVGIDKQISSVATDKEFSSVSTNKEFASVATDKEFSSVATNKEFSSIATNKEFSSIATNKEFSSVATNTEFSSVASGKEFSSVASDKEASSVASDKKASSVPTYRHLSSAPASSLKEPSSITSSNQFGSSSSTRELSSAFSEKINLSASSEQEYRSAFSKKEHSSAARVKEVPPSNTPPPSTVPLSSQYHSVYEAESKRSSIFQESVDFRENIISKQLDESYNYRINEPSSTQTPTKYRGSSTTESYCFLGSIPTPSSTVSGLPPYLDHKLGDIQVAEAKVIPPPVQFRSVDPPSVIHPPKLSQEPKGSPSVLPSSFLNSLIASQPSSNCRSDAEEIDTPPPVCYATMPTSSTSTFILTELSDTDQRPIFPISTVSPVPYSMPVACENQYGEPTDSKISDFVPSASSALGVLASLQNPLTMVAHSHLASPSRAQCTFPIHLHPSHPESPRRSAWSILDNQLDRTVSSHQAASAPLANSAQNSSAVSGNITAVTTSTATASVSSPPAPPQKMSVSDKMKFFEKAMEEQHQPSPKPEKVFSFLSQDEIERMKQEEEKKIASLSRSELKTLTNMVEHDEEDEDRNESCNEPDISSNRNAPSTPVREVPVRTAKAERRRKERLLQEGVLTDEEDKELSPAEQRALRAEKRAAWRQARFKSLEQDAMQAQMVIKKMSEMIDNDQNKPNTSPESEAVPAPASGVEETDTVPFNNNNFENSHLHHNNSVYPDGENNVELEVETTREKIISLELCSPGEAKDHILINPATPVSPTLQDEDEDEEVEEEEQQSSDIPSSTPTSPTTEDGPEPNNANKKKRRKRSKKKH</sequence>
<feature type="region of interest" description="Disordered" evidence="14">
    <location>
        <begin position="443"/>
        <end position="495"/>
    </location>
</feature>
<evidence type="ECO:0000256" key="5">
    <source>
        <dbReference type="ARBA" id="ARBA00022475"/>
    </source>
</evidence>
<dbReference type="InterPro" id="IPR036034">
    <property type="entry name" value="PDZ_sf"/>
</dbReference>
<dbReference type="PROSITE" id="PS50106">
    <property type="entry name" value="PDZ"/>
    <property type="match status" value="4"/>
</dbReference>
<dbReference type="SMART" id="SM00365">
    <property type="entry name" value="LRR_SD22"/>
    <property type="match status" value="3"/>
</dbReference>
<feature type="region of interest" description="Disordered" evidence="14">
    <location>
        <begin position="1513"/>
        <end position="1603"/>
    </location>
</feature>
<organism evidence="17">
    <name type="scientific">Thrips palmi</name>
    <name type="common">Melon thrips</name>
    <dbReference type="NCBI Taxonomy" id="161013"/>
    <lineage>
        <taxon>Eukaryota</taxon>
        <taxon>Metazoa</taxon>
        <taxon>Ecdysozoa</taxon>
        <taxon>Arthropoda</taxon>
        <taxon>Hexapoda</taxon>
        <taxon>Insecta</taxon>
        <taxon>Pterygota</taxon>
        <taxon>Neoptera</taxon>
        <taxon>Paraneoptera</taxon>
        <taxon>Thysanoptera</taxon>
        <taxon>Terebrantia</taxon>
        <taxon>Thripoidea</taxon>
        <taxon>Thripidae</taxon>
        <taxon>Thrips</taxon>
    </lineage>
</organism>
<feature type="region of interest" description="Disordered" evidence="14">
    <location>
        <begin position="1783"/>
        <end position="1842"/>
    </location>
</feature>
<evidence type="ECO:0000259" key="15">
    <source>
        <dbReference type="PROSITE" id="PS50106"/>
    </source>
</evidence>
<feature type="compositionally biased region" description="Basic and acidic residues" evidence="14">
    <location>
        <begin position="457"/>
        <end position="484"/>
    </location>
</feature>
<dbReference type="Pfam" id="PF13855">
    <property type="entry name" value="LRR_8"/>
    <property type="match status" value="1"/>
</dbReference>
<feature type="compositionally biased region" description="Polar residues" evidence="14">
    <location>
        <begin position="1586"/>
        <end position="1601"/>
    </location>
</feature>
<evidence type="ECO:0000256" key="9">
    <source>
        <dbReference type="ARBA" id="ARBA00022737"/>
    </source>
</evidence>
<comment type="subcellular location">
    <subcellularLocation>
        <location evidence="2">Cell junction</location>
    </subcellularLocation>
    <subcellularLocation>
        <location evidence="1">Cell membrane</location>
        <topology evidence="1">Peripheral membrane protein</topology>
    </subcellularLocation>
    <subcellularLocation>
        <location evidence="3">Cytoplasm</location>
    </subcellularLocation>
</comment>
<dbReference type="PROSITE" id="PS51450">
    <property type="entry name" value="LRR"/>
    <property type="match status" value="4"/>
</dbReference>
<feature type="compositionally biased region" description="Polar residues" evidence="14">
    <location>
        <begin position="1653"/>
        <end position="1666"/>
    </location>
</feature>
<dbReference type="GeneID" id="117652222"/>
<feature type="region of interest" description="Disordered" evidence="14">
    <location>
        <begin position="2175"/>
        <end position="2194"/>
    </location>
</feature>
<dbReference type="OrthoDB" id="2187496at2759"/>
<feature type="region of interest" description="Disordered" evidence="14">
    <location>
        <begin position="2386"/>
        <end position="2441"/>
    </location>
</feature>
<keyword evidence="11" id="KW-0965">Cell junction</keyword>
<feature type="region of interest" description="Disordered" evidence="14">
    <location>
        <begin position="1646"/>
        <end position="1679"/>
    </location>
</feature>
<evidence type="ECO:0000256" key="14">
    <source>
        <dbReference type="SAM" id="MobiDB-lite"/>
    </source>
</evidence>
<feature type="compositionally biased region" description="Polar residues" evidence="14">
    <location>
        <begin position="1072"/>
        <end position="1083"/>
    </location>
</feature>
<evidence type="ECO:0000256" key="1">
    <source>
        <dbReference type="ARBA" id="ARBA00004202"/>
    </source>
</evidence>
<gene>
    <name evidence="17" type="primary">LOC117652222</name>
</gene>
<dbReference type="FunCoup" id="A0A6P9A9J6">
    <property type="interactions" value="859"/>
</dbReference>
<dbReference type="SUPFAM" id="SSF50156">
    <property type="entry name" value="PDZ domain-like"/>
    <property type="match status" value="4"/>
</dbReference>
<evidence type="ECO:0000256" key="8">
    <source>
        <dbReference type="ARBA" id="ARBA00022614"/>
    </source>
</evidence>
<evidence type="ECO:0000256" key="13">
    <source>
        <dbReference type="ARBA" id="ARBA00023136"/>
    </source>
</evidence>
<dbReference type="Gene3D" id="2.30.42.10">
    <property type="match status" value="4"/>
</dbReference>
<evidence type="ECO:0000256" key="4">
    <source>
        <dbReference type="ARBA" id="ARBA00022473"/>
    </source>
</evidence>
<dbReference type="GO" id="GO:0030154">
    <property type="term" value="P:cell differentiation"/>
    <property type="evidence" value="ECO:0007669"/>
    <property type="project" value="UniProtKB-KW"/>
</dbReference>
<dbReference type="GO" id="GO:0045197">
    <property type="term" value="P:establishment or maintenance of epithelial cell apical/basal polarity"/>
    <property type="evidence" value="ECO:0007669"/>
    <property type="project" value="TreeGrafter"/>
</dbReference>
<dbReference type="RefSeq" id="XP_034252856.1">
    <property type="nucleotide sequence ID" value="XM_034396965.1"/>
</dbReference>
<keyword evidence="5" id="KW-1003">Cell membrane</keyword>
<evidence type="ECO:0000256" key="7">
    <source>
        <dbReference type="ARBA" id="ARBA00022553"/>
    </source>
</evidence>
<feature type="region of interest" description="Disordered" evidence="14">
    <location>
        <begin position="2277"/>
        <end position="2349"/>
    </location>
</feature>
<keyword evidence="6" id="KW-0963">Cytoplasm</keyword>
<accession>A0A6P9A9J6</accession>
<dbReference type="InterPro" id="IPR050614">
    <property type="entry name" value="Synaptic_Scaffolding_LAP-MAGUK"/>
</dbReference>
<dbReference type="PANTHER" id="PTHR23119">
    <property type="entry name" value="DISCS LARGE"/>
    <property type="match status" value="1"/>
</dbReference>
<dbReference type="FunFam" id="2.30.42.10:FF:000064">
    <property type="entry name" value="protein lap4 isoform X1"/>
    <property type="match status" value="1"/>
</dbReference>
<dbReference type="GO" id="GO:0045211">
    <property type="term" value="C:postsynaptic membrane"/>
    <property type="evidence" value="ECO:0007669"/>
    <property type="project" value="TreeGrafter"/>
</dbReference>
<dbReference type="GO" id="GO:0043113">
    <property type="term" value="P:receptor clustering"/>
    <property type="evidence" value="ECO:0007669"/>
    <property type="project" value="TreeGrafter"/>
</dbReference>
<evidence type="ECO:0000256" key="10">
    <source>
        <dbReference type="ARBA" id="ARBA00022782"/>
    </source>
</evidence>
<feature type="compositionally biased region" description="Low complexity" evidence="14">
    <location>
        <begin position="2494"/>
        <end position="2508"/>
    </location>
</feature>
<protein>
    <submittedName>
        <fullName evidence="17">Protein lap4-like isoform X1</fullName>
    </submittedName>
</protein>
<evidence type="ECO:0000256" key="2">
    <source>
        <dbReference type="ARBA" id="ARBA00004282"/>
    </source>
</evidence>
<evidence type="ECO:0000256" key="12">
    <source>
        <dbReference type="ARBA" id="ARBA00023054"/>
    </source>
</evidence>
<dbReference type="FunFam" id="2.30.42.10:FF:000074">
    <property type="entry name" value="protein scribble homolog isoform X2"/>
    <property type="match status" value="1"/>
</dbReference>
<dbReference type="GO" id="GO:0014069">
    <property type="term" value="C:postsynaptic density"/>
    <property type="evidence" value="ECO:0007669"/>
    <property type="project" value="TreeGrafter"/>
</dbReference>
<feature type="compositionally biased region" description="Polar residues" evidence="14">
    <location>
        <begin position="2299"/>
        <end position="2308"/>
    </location>
</feature>
<keyword evidence="16" id="KW-1185">Reference proteome</keyword>
<dbReference type="GO" id="GO:0005737">
    <property type="term" value="C:cytoplasm"/>
    <property type="evidence" value="ECO:0007669"/>
    <property type="project" value="UniProtKB-SubCell"/>
</dbReference>
<feature type="compositionally biased region" description="Polar residues" evidence="14">
    <location>
        <begin position="2414"/>
        <end position="2423"/>
    </location>
</feature>
<dbReference type="GO" id="GO:0098887">
    <property type="term" value="P:neurotransmitter receptor transport, endosome to postsynaptic membrane"/>
    <property type="evidence" value="ECO:0007669"/>
    <property type="project" value="TreeGrafter"/>
</dbReference>
<keyword evidence="10" id="KW-0221">Differentiation</keyword>
<feature type="region of interest" description="Disordered" evidence="14">
    <location>
        <begin position="1857"/>
        <end position="1899"/>
    </location>
</feature>
<keyword evidence="13" id="KW-0472">Membrane</keyword>
<keyword evidence="4" id="KW-0217">Developmental protein</keyword>
<dbReference type="GO" id="GO:0005912">
    <property type="term" value="C:adherens junction"/>
    <property type="evidence" value="ECO:0007669"/>
    <property type="project" value="TreeGrafter"/>
</dbReference>
<dbReference type="SUPFAM" id="SSF52058">
    <property type="entry name" value="L domain-like"/>
    <property type="match status" value="1"/>
</dbReference>
<dbReference type="GO" id="GO:0098968">
    <property type="term" value="P:neurotransmitter receptor transport postsynaptic membrane to endosome"/>
    <property type="evidence" value="ECO:0007669"/>
    <property type="project" value="TreeGrafter"/>
</dbReference>
<feature type="compositionally biased region" description="Basic and acidic residues" evidence="14">
    <location>
        <begin position="1795"/>
        <end position="1808"/>
    </location>
</feature>
<dbReference type="InParanoid" id="A0A6P9A9J6"/>
<dbReference type="Pfam" id="PF23598">
    <property type="entry name" value="LRR_14"/>
    <property type="match status" value="1"/>
</dbReference>
<feature type="compositionally biased region" description="Polar residues" evidence="14">
    <location>
        <begin position="1514"/>
        <end position="1538"/>
    </location>
</feature>
<feature type="compositionally biased region" description="Acidic residues" evidence="14">
    <location>
        <begin position="2479"/>
        <end position="2493"/>
    </location>
</feature>
<dbReference type="Proteomes" id="UP000515158">
    <property type="component" value="Unplaced"/>
</dbReference>
<evidence type="ECO:0000256" key="3">
    <source>
        <dbReference type="ARBA" id="ARBA00004496"/>
    </source>
</evidence>
<dbReference type="InterPro" id="IPR055414">
    <property type="entry name" value="LRR_R13L4/SHOC2-like"/>
</dbReference>
<dbReference type="CDD" id="cd06701">
    <property type="entry name" value="PDZ4_Scribble-like"/>
    <property type="match status" value="1"/>
</dbReference>
<dbReference type="FunFam" id="3.80.10.10:FF:000076">
    <property type="entry name" value="protein lap4 isoform X23"/>
    <property type="match status" value="1"/>
</dbReference>
<dbReference type="FunFam" id="3.80.10.10:FF:000036">
    <property type="entry name" value="protein scribble homolog isoform X1"/>
    <property type="match status" value="1"/>
</dbReference>
<proteinExistence type="predicted"/>